<reference evidence="6 7" key="1">
    <citation type="submission" date="2017-04" db="EMBL/GenBank/DDBJ databases">
        <title>Comparative genome analysis of Subtercola boreus.</title>
        <authorList>
            <person name="Cho Y.-J."/>
            <person name="Cho A."/>
            <person name="Kim O.-S."/>
            <person name="Lee J.-I."/>
        </authorList>
    </citation>
    <scope>NUCLEOTIDE SEQUENCE [LARGE SCALE GENOMIC DNA]</scope>
    <source>
        <strain evidence="6 7">P27479</strain>
    </source>
</reference>
<dbReference type="PROSITE" id="PS50206">
    <property type="entry name" value="RHODANESE_3"/>
    <property type="match status" value="1"/>
</dbReference>
<dbReference type="RefSeq" id="WP_116410650.1">
    <property type="nucleotide sequence ID" value="NZ_NBXB01000015.1"/>
</dbReference>
<dbReference type="SUPFAM" id="SSF69572">
    <property type="entry name" value="Activating enzymes of the ubiquitin-like proteins"/>
    <property type="match status" value="1"/>
</dbReference>
<feature type="compositionally biased region" description="Low complexity" evidence="4">
    <location>
        <begin position="269"/>
        <end position="280"/>
    </location>
</feature>
<dbReference type="OrthoDB" id="9804286at2"/>
<dbReference type="GO" id="GO:0004792">
    <property type="term" value="F:thiosulfate-cyanide sulfurtransferase activity"/>
    <property type="evidence" value="ECO:0007669"/>
    <property type="project" value="TreeGrafter"/>
</dbReference>
<dbReference type="GO" id="GO:0008146">
    <property type="term" value="F:sulfotransferase activity"/>
    <property type="evidence" value="ECO:0007669"/>
    <property type="project" value="TreeGrafter"/>
</dbReference>
<gene>
    <name evidence="6" type="ORF">B7R22_04685</name>
</gene>
<dbReference type="PANTHER" id="PTHR10953:SF102">
    <property type="entry name" value="ADENYLYLTRANSFERASE AND SULFURTRANSFERASE MOCS3"/>
    <property type="match status" value="1"/>
</dbReference>
<dbReference type="Pfam" id="PF00899">
    <property type="entry name" value="ThiF"/>
    <property type="match status" value="1"/>
</dbReference>
<dbReference type="InterPro" id="IPR036873">
    <property type="entry name" value="Rhodanese-like_dom_sf"/>
</dbReference>
<dbReference type="CDD" id="cd00757">
    <property type="entry name" value="ThiF_MoeB_HesA_family"/>
    <property type="match status" value="1"/>
</dbReference>
<sequence>MARIPLVEPGDDLDEQELRRYSRQLRMPQIGVEGQQRLKAARVLVLGAGGLGSPVLLYLAAAGVGTLGIVDDDTVDESNLQRQIIHSSDVLGTSKARSAREAIGQLNPLVRVNLHELRLDDGNAVQIFGQYDLVIDGTDNFATRYLANDTAAALGIPYVWGSVLRFDGQVSTFWHRPAASGSGGAGEGLTLRDLFPRQAKDDEAESCSVAGVLGPLCGTVGSAMATEAMKLIVGFGEPLLGRILVIDAFEGSYTEVPFAAPAADAAPAAAAGASPNPATPNSRPAGPGPRPDTIAAPVPARAPASLSVTELAVRLRARASGVDDFVLLDVREPWEREFAGIDGSVLVPLQSLLSAAADEVLPKDAEILVHCHHDTRSQYAREVMLQSGWQQVSFVEGGIEAWSVEIDPEVARY</sequence>
<keyword evidence="3" id="KW-0067">ATP-binding</keyword>
<evidence type="ECO:0000256" key="1">
    <source>
        <dbReference type="ARBA" id="ARBA00022679"/>
    </source>
</evidence>
<dbReference type="Gene3D" id="3.40.250.10">
    <property type="entry name" value="Rhodanese-like domain"/>
    <property type="match status" value="1"/>
</dbReference>
<dbReference type="Gene3D" id="3.40.50.720">
    <property type="entry name" value="NAD(P)-binding Rossmann-like Domain"/>
    <property type="match status" value="1"/>
</dbReference>
<dbReference type="GO" id="GO:0005524">
    <property type="term" value="F:ATP binding"/>
    <property type="evidence" value="ECO:0007669"/>
    <property type="project" value="UniProtKB-KW"/>
</dbReference>
<proteinExistence type="predicted"/>
<dbReference type="GO" id="GO:0008641">
    <property type="term" value="F:ubiquitin-like modifier activating enzyme activity"/>
    <property type="evidence" value="ECO:0007669"/>
    <property type="project" value="InterPro"/>
</dbReference>
<dbReference type="InterPro" id="IPR000594">
    <property type="entry name" value="ThiF_NAD_FAD-bd"/>
</dbReference>
<evidence type="ECO:0000256" key="4">
    <source>
        <dbReference type="SAM" id="MobiDB-lite"/>
    </source>
</evidence>
<evidence type="ECO:0000256" key="3">
    <source>
        <dbReference type="ARBA" id="ARBA00022840"/>
    </source>
</evidence>
<dbReference type="Proteomes" id="UP000256541">
    <property type="component" value="Unassembled WGS sequence"/>
</dbReference>
<evidence type="ECO:0000259" key="5">
    <source>
        <dbReference type="PROSITE" id="PS50206"/>
    </source>
</evidence>
<dbReference type="InterPro" id="IPR035985">
    <property type="entry name" value="Ubiquitin-activating_enz"/>
</dbReference>
<dbReference type="SUPFAM" id="SSF52821">
    <property type="entry name" value="Rhodanese/Cell cycle control phosphatase"/>
    <property type="match status" value="1"/>
</dbReference>
<keyword evidence="1" id="KW-0808">Transferase</keyword>
<dbReference type="Pfam" id="PF00581">
    <property type="entry name" value="Rhodanese"/>
    <property type="match status" value="1"/>
</dbReference>
<dbReference type="AlphaFoldDB" id="A0A3E0W4H9"/>
<accession>A0A3E0W4H9</accession>
<keyword evidence="2" id="KW-0547">Nucleotide-binding</keyword>
<comment type="caution">
    <text evidence="6">The sequence shown here is derived from an EMBL/GenBank/DDBJ whole genome shotgun (WGS) entry which is preliminary data.</text>
</comment>
<evidence type="ECO:0000256" key="2">
    <source>
        <dbReference type="ARBA" id="ARBA00022741"/>
    </source>
</evidence>
<organism evidence="6 7">
    <name type="scientific">Subtercola boreus</name>
    <dbReference type="NCBI Taxonomy" id="120213"/>
    <lineage>
        <taxon>Bacteria</taxon>
        <taxon>Bacillati</taxon>
        <taxon>Actinomycetota</taxon>
        <taxon>Actinomycetes</taxon>
        <taxon>Micrococcales</taxon>
        <taxon>Microbacteriaceae</taxon>
        <taxon>Subtercola</taxon>
    </lineage>
</organism>
<name>A0A3E0W4H9_9MICO</name>
<protein>
    <recommendedName>
        <fullName evidence="5">Rhodanese domain-containing protein</fullName>
    </recommendedName>
</protein>
<dbReference type="EMBL" id="NBXB01000015">
    <property type="protein sequence ID" value="RFA16037.1"/>
    <property type="molecule type" value="Genomic_DNA"/>
</dbReference>
<evidence type="ECO:0000313" key="6">
    <source>
        <dbReference type="EMBL" id="RFA16037.1"/>
    </source>
</evidence>
<evidence type="ECO:0000313" key="7">
    <source>
        <dbReference type="Proteomes" id="UP000256541"/>
    </source>
</evidence>
<dbReference type="GO" id="GO:0005829">
    <property type="term" value="C:cytosol"/>
    <property type="evidence" value="ECO:0007669"/>
    <property type="project" value="TreeGrafter"/>
</dbReference>
<dbReference type="FunFam" id="3.40.50.720:FF:000033">
    <property type="entry name" value="Adenylyltransferase and sulfurtransferase MOCS3"/>
    <property type="match status" value="1"/>
</dbReference>
<dbReference type="GO" id="GO:0016779">
    <property type="term" value="F:nucleotidyltransferase activity"/>
    <property type="evidence" value="ECO:0007669"/>
    <property type="project" value="TreeGrafter"/>
</dbReference>
<dbReference type="InterPro" id="IPR001763">
    <property type="entry name" value="Rhodanese-like_dom"/>
</dbReference>
<feature type="domain" description="Rhodanese" evidence="5">
    <location>
        <begin position="321"/>
        <end position="411"/>
    </location>
</feature>
<dbReference type="InterPro" id="IPR045886">
    <property type="entry name" value="ThiF/MoeB/HesA"/>
</dbReference>
<dbReference type="SMART" id="SM00450">
    <property type="entry name" value="RHOD"/>
    <property type="match status" value="1"/>
</dbReference>
<dbReference type="PANTHER" id="PTHR10953">
    <property type="entry name" value="UBIQUITIN-ACTIVATING ENZYME E1"/>
    <property type="match status" value="1"/>
</dbReference>
<feature type="region of interest" description="Disordered" evidence="4">
    <location>
        <begin position="269"/>
        <end position="299"/>
    </location>
</feature>